<gene>
    <name evidence="1" type="ORF">B9T62_21940</name>
</gene>
<dbReference type="AlphaFoldDB" id="A0A2Z2KJ06"/>
<sequence>MQFAGGDETKQLLHPILRTLHKVRLPIQAVLQNTLGLQVESELGEAGAQGERQQGEIGE</sequence>
<dbReference type="KEGG" id="pdh:B9T62_21940"/>
<accession>A0A2Z2KJ06</accession>
<evidence type="ECO:0000313" key="1">
    <source>
        <dbReference type="EMBL" id="ASA23233.1"/>
    </source>
</evidence>
<name>A0A2Z2KJ06_9BACL</name>
<dbReference type="EMBL" id="CP021780">
    <property type="protein sequence ID" value="ASA23233.1"/>
    <property type="molecule type" value="Genomic_DNA"/>
</dbReference>
<proteinExistence type="predicted"/>
<protein>
    <submittedName>
        <fullName evidence="1">Uncharacterized protein</fullName>
    </submittedName>
</protein>
<dbReference type="Proteomes" id="UP000249890">
    <property type="component" value="Chromosome"/>
</dbReference>
<keyword evidence="2" id="KW-1185">Reference proteome</keyword>
<evidence type="ECO:0000313" key="2">
    <source>
        <dbReference type="Proteomes" id="UP000249890"/>
    </source>
</evidence>
<reference evidence="1 2" key="1">
    <citation type="submission" date="2017-06" db="EMBL/GenBank/DDBJ databases">
        <title>Complete genome sequence of Paenibacillus donghaensis KCTC 13049T isolated from East Sea sediment, South Korea.</title>
        <authorList>
            <person name="Jung B.K."/>
            <person name="Hong S.-J."/>
            <person name="Shin J.-H."/>
        </authorList>
    </citation>
    <scope>NUCLEOTIDE SEQUENCE [LARGE SCALE GENOMIC DNA]</scope>
    <source>
        <strain evidence="1 2">KCTC 13049</strain>
    </source>
</reference>
<organism evidence="1 2">
    <name type="scientific">Paenibacillus donghaensis</name>
    <dbReference type="NCBI Taxonomy" id="414771"/>
    <lineage>
        <taxon>Bacteria</taxon>
        <taxon>Bacillati</taxon>
        <taxon>Bacillota</taxon>
        <taxon>Bacilli</taxon>
        <taxon>Bacillales</taxon>
        <taxon>Paenibacillaceae</taxon>
        <taxon>Paenibacillus</taxon>
    </lineage>
</organism>